<reference evidence="2" key="1">
    <citation type="journal article" date="2015" name="Nature">
        <title>Complex archaea that bridge the gap between prokaryotes and eukaryotes.</title>
        <authorList>
            <person name="Spang A."/>
            <person name="Saw J.H."/>
            <person name="Jorgensen S.L."/>
            <person name="Zaremba-Niedzwiedzka K."/>
            <person name="Martijn J."/>
            <person name="Lind A.E."/>
            <person name="van Eijk R."/>
            <person name="Schleper C."/>
            <person name="Guy L."/>
            <person name="Ettema T.J."/>
        </authorList>
    </citation>
    <scope>NUCLEOTIDE SEQUENCE</scope>
</reference>
<dbReference type="AlphaFoldDB" id="A0A0F9A691"/>
<comment type="caution">
    <text evidence="2">The sequence shown here is derived from an EMBL/GenBank/DDBJ whole genome shotgun (WGS) entry which is preliminary data.</text>
</comment>
<accession>A0A0F9A691</accession>
<evidence type="ECO:0000256" key="1">
    <source>
        <dbReference type="SAM" id="MobiDB-lite"/>
    </source>
</evidence>
<feature type="non-terminal residue" evidence="2">
    <location>
        <position position="47"/>
    </location>
</feature>
<proteinExistence type="predicted"/>
<dbReference type="EMBL" id="LAZR01056489">
    <property type="protein sequence ID" value="KKK74079.1"/>
    <property type="molecule type" value="Genomic_DNA"/>
</dbReference>
<protein>
    <submittedName>
        <fullName evidence="2">Uncharacterized protein</fullName>
    </submittedName>
</protein>
<feature type="region of interest" description="Disordered" evidence="1">
    <location>
        <begin position="1"/>
        <end position="21"/>
    </location>
</feature>
<name>A0A0F9A691_9ZZZZ</name>
<organism evidence="2">
    <name type="scientific">marine sediment metagenome</name>
    <dbReference type="NCBI Taxonomy" id="412755"/>
    <lineage>
        <taxon>unclassified sequences</taxon>
        <taxon>metagenomes</taxon>
        <taxon>ecological metagenomes</taxon>
    </lineage>
</organism>
<evidence type="ECO:0000313" key="2">
    <source>
        <dbReference type="EMBL" id="KKK74079.1"/>
    </source>
</evidence>
<sequence length="47" mass="5258">MGQIRRGLGKGRKESVFGEVGPPKTIQRFDVNIVAPKVQRVKIRDPV</sequence>
<gene>
    <name evidence="2" type="ORF">LCGC14_2887380</name>
</gene>